<protein>
    <submittedName>
        <fullName evidence="1">Uncharacterized protein</fullName>
    </submittedName>
</protein>
<evidence type="ECO:0000313" key="2">
    <source>
        <dbReference type="Proteomes" id="UP001165960"/>
    </source>
</evidence>
<reference evidence="1" key="1">
    <citation type="submission" date="2022-04" db="EMBL/GenBank/DDBJ databases">
        <title>Genome of the entomopathogenic fungus Entomophthora muscae.</title>
        <authorList>
            <person name="Elya C."/>
            <person name="Lovett B.R."/>
            <person name="Lee E."/>
            <person name="Macias A.M."/>
            <person name="Hajek A.E."/>
            <person name="De Bivort B.L."/>
            <person name="Kasson M.T."/>
            <person name="De Fine Licht H.H."/>
            <person name="Stajich J.E."/>
        </authorList>
    </citation>
    <scope>NUCLEOTIDE SEQUENCE</scope>
    <source>
        <strain evidence="1">Berkeley</strain>
    </source>
</reference>
<accession>A0ACC2SXD0</accession>
<dbReference type="EMBL" id="QTSX02004268">
    <property type="protein sequence ID" value="KAJ9067060.1"/>
    <property type="molecule type" value="Genomic_DNA"/>
</dbReference>
<comment type="caution">
    <text evidence="1">The sequence shown here is derived from an EMBL/GenBank/DDBJ whole genome shotgun (WGS) entry which is preliminary data.</text>
</comment>
<organism evidence="1 2">
    <name type="scientific">Entomophthora muscae</name>
    <dbReference type="NCBI Taxonomy" id="34485"/>
    <lineage>
        <taxon>Eukaryota</taxon>
        <taxon>Fungi</taxon>
        <taxon>Fungi incertae sedis</taxon>
        <taxon>Zoopagomycota</taxon>
        <taxon>Entomophthoromycotina</taxon>
        <taxon>Entomophthoromycetes</taxon>
        <taxon>Entomophthorales</taxon>
        <taxon>Entomophthoraceae</taxon>
        <taxon>Entomophthora</taxon>
    </lineage>
</organism>
<dbReference type="Proteomes" id="UP001165960">
    <property type="component" value="Unassembled WGS sequence"/>
</dbReference>
<sequence length="210" mass="22935">MNAYTIISCFCLLTAGAVSIHPAVGDFNKSLTISISSWDCHEPYHIMEVALDASSITAGFLIYPTEHQYYSITGHQLNAAGTEITRFKLDDTEAAKMKLVSLDFKTQRSYTSGCSFKLLTSQAIKKNHTVYFNIKDQCNSNINSATVGDSNSPAPSIQIIEPEAPPPAPVEPPTNKLVEQPEVPMPTPLSPPRLKLHPQPTPSLKSPPRV</sequence>
<name>A0ACC2SXD0_9FUNG</name>
<evidence type="ECO:0000313" key="1">
    <source>
        <dbReference type="EMBL" id="KAJ9067060.1"/>
    </source>
</evidence>
<proteinExistence type="predicted"/>
<keyword evidence="2" id="KW-1185">Reference proteome</keyword>
<gene>
    <name evidence="1" type="ORF">DSO57_1003365</name>
</gene>